<feature type="transmembrane region" description="Helical" evidence="11">
    <location>
        <begin position="185"/>
        <end position="207"/>
    </location>
</feature>
<dbReference type="Proteomes" id="UP001066276">
    <property type="component" value="Chromosome 6"/>
</dbReference>
<comment type="caution">
    <text evidence="13">The sequence shown here is derived from an EMBL/GenBank/DDBJ whole genome shotgun (WGS) entry which is preliminary data.</text>
</comment>
<evidence type="ECO:0000313" key="13">
    <source>
        <dbReference type="EMBL" id="KAJ1138307.1"/>
    </source>
</evidence>
<feature type="transmembrane region" description="Helical" evidence="11">
    <location>
        <begin position="235"/>
        <end position="259"/>
    </location>
</feature>
<dbReference type="GO" id="GO:0019236">
    <property type="term" value="P:response to pheromone"/>
    <property type="evidence" value="ECO:0007669"/>
    <property type="project" value="UniProtKB-KW"/>
</dbReference>
<evidence type="ECO:0000256" key="3">
    <source>
        <dbReference type="ARBA" id="ARBA00022475"/>
    </source>
</evidence>
<dbReference type="EMBL" id="JANPWB010000010">
    <property type="protein sequence ID" value="KAJ1138307.1"/>
    <property type="molecule type" value="Genomic_DNA"/>
</dbReference>
<sequence length="306" mass="34558">MEPYKATKATIYLLTTSFGVVGNIFILLSFAAIAYQERKLAKPEIILSHLAAANLLVYLTRTTPSIFFEYGWKNLFGEASCKVVSTLYRVFRGMSIGLTCLLSCFQCIILSKTLMNMAEKQKIHNSVNPLIAILYFTNVIENIDAIMMATNPYNATNLKFVFNPGFCLIIYPGKVEFEGKGYSSFAFDLIFVILMALASFRILLILYRHRQKMKAIRKTDSNEGGSAETQAAKTVILLVSFYISFYGIDNTIWLAQIVFNEITTVVSDIRVFFTMCYGAVFPVVVSVYNNKIKNHAQTLLRKKSEE</sequence>
<comment type="subcellular location">
    <subcellularLocation>
        <location evidence="1 11">Cell membrane</location>
        <topology evidence="1 11">Multi-pass membrane protein</topology>
    </subcellularLocation>
</comment>
<feature type="transmembrane region" description="Helical" evidence="11">
    <location>
        <begin position="130"/>
        <end position="150"/>
    </location>
</feature>
<keyword evidence="5 11" id="KW-0812">Transmembrane</keyword>
<evidence type="ECO:0000256" key="11">
    <source>
        <dbReference type="RuleBase" id="RU364061"/>
    </source>
</evidence>
<evidence type="ECO:0000256" key="5">
    <source>
        <dbReference type="ARBA" id="ARBA00022692"/>
    </source>
</evidence>
<dbReference type="PROSITE" id="PS50262">
    <property type="entry name" value="G_PROTEIN_RECEP_F1_2"/>
    <property type="match status" value="1"/>
</dbReference>
<keyword evidence="10 11" id="KW-0807">Transducer</keyword>
<keyword evidence="7 11" id="KW-0297">G-protein coupled receptor</keyword>
<feature type="transmembrane region" description="Helical" evidence="11">
    <location>
        <begin position="47"/>
        <end position="70"/>
    </location>
</feature>
<feature type="domain" description="G-protein coupled receptors family 1 profile" evidence="12">
    <location>
        <begin position="22"/>
        <end position="285"/>
    </location>
</feature>
<evidence type="ECO:0000256" key="6">
    <source>
        <dbReference type="ARBA" id="ARBA00022989"/>
    </source>
</evidence>
<evidence type="ECO:0000256" key="8">
    <source>
        <dbReference type="ARBA" id="ARBA00023136"/>
    </source>
</evidence>
<accession>A0AAV7QFK0</accession>
<feature type="transmembrane region" description="Helical" evidence="11">
    <location>
        <begin position="271"/>
        <end position="288"/>
    </location>
</feature>
<dbReference type="InterPro" id="IPR017452">
    <property type="entry name" value="GPCR_Rhodpsn_7TM"/>
</dbReference>
<feature type="transmembrane region" description="Helical" evidence="11">
    <location>
        <begin position="90"/>
        <end position="110"/>
    </location>
</feature>
<feature type="transmembrane region" description="Helical" evidence="11">
    <location>
        <begin position="12"/>
        <end position="35"/>
    </location>
</feature>
<evidence type="ECO:0000313" key="14">
    <source>
        <dbReference type="Proteomes" id="UP001066276"/>
    </source>
</evidence>
<dbReference type="InterPro" id="IPR004072">
    <property type="entry name" value="Vmron_rcpt_1"/>
</dbReference>
<dbReference type="GO" id="GO:0016503">
    <property type="term" value="F:pheromone receptor activity"/>
    <property type="evidence" value="ECO:0007669"/>
    <property type="project" value="InterPro"/>
</dbReference>
<comment type="similarity">
    <text evidence="2 11">Belongs to the G-protein coupled receptor 1 family.</text>
</comment>
<proteinExistence type="inferred from homology"/>
<dbReference type="PANTHER" id="PTHR24062">
    <property type="entry name" value="VOMERONASAL TYPE-1 RECEPTOR"/>
    <property type="match status" value="1"/>
</dbReference>
<evidence type="ECO:0000256" key="1">
    <source>
        <dbReference type="ARBA" id="ARBA00004651"/>
    </source>
</evidence>
<dbReference type="AlphaFoldDB" id="A0AAV7QFK0"/>
<keyword evidence="3 11" id="KW-1003">Cell membrane</keyword>
<keyword evidence="9 11" id="KW-0675">Receptor</keyword>
<organism evidence="13 14">
    <name type="scientific">Pleurodeles waltl</name>
    <name type="common">Iberian ribbed newt</name>
    <dbReference type="NCBI Taxonomy" id="8319"/>
    <lineage>
        <taxon>Eukaryota</taxon>
        <taxon>Metazoa</taxon>
        <taxon>Chordata</taxon>
        <taxon>Craniata</taxon>
        <taxon>Vertebrata</taxon>
        <taxon>Euteleostomi</taxon>
        <taxon>Amphibia</taxon>
        <taxon>Batrachia</taxon>
        <taxon>Caudata</taxon>
        <taxon>Salamandroidea</taxon>
        <taxon>Salamandridae</taxon>
        <taxon>Pleurodelinae</taxon>
        <taxon>Pleurodeles</taxon>
    </lineage>
</organism>
<evidence type="ECO:0000256" key="9">
    <source>
        <dbReference type="ARBA" id="ARBA00023170"/>
    </source>
</evidence>
<dbReference type="Gene3D" id="1.20.1070.10">
    <property type="entry name" value="Rhodopsin 7-helix transmembrane proteins"/>
    <property type="match status" value="1"/>
</dbReference>
<evidence type="ECO:0000256" key="10">
    <source>
        <dbReference type="ARBA" id="ARBA00023224"/>
    </source>
</evidence>
<keyword evidence="14" id="KW-1185">Reference proteome</keyword>
<dbReference type="Pfam" id="PF03402">
    <property type="entry name" value="V1R"/>
    <property type="match status" value="1"/>
</dbReference>
<evidence type="ECO:0000256" key="4">
    <source>
        <dbReference type="ARBA" id="ARBA00022507"/>
    </source>
</evidence>
<dbReference type="SUPFAM" id="SSF81321">
    <property type="entry name" value="Family A G protein-coupled receptor-like"/>
    <property type="match status" value="1"/>
</dbReference>
<gene>
    <name evidence="13" type="ORF">NDU88_004694</name>
</gene>
<evidence type="ECO:0000256" key="7">
    <source>
        <dbReference type="ARBA" id="ARBA00023040"/>
    </source>
</evidence>
<evidence type="ECO:0000256" key="2">
    <source>
        <dbReference type="ARBA" id="ARBA00010663"/>
    </source>
</evidence>
<evidence type="ECO:0000259" key="12">
    <source>
        <dbReference type="PROSITE" id="PS50262"/>
    </source>
</evidence>
<keyword evidence="8 11" id="KW-0472">Membrane</keyword>
<dbReference type="GO" id="GO:0005886">
    <property type="term" value="C:plasma membrane"/>
    <property type="evidence" value="ECO:0007669"/>
    <property type="project" value="UniProtKB-SubCell"/>
</dbReference>
<name>A0AAV7QFK0_PLEWA</name>
<protein>
    <recommendedName>
        <fullName evidence="11">Vomeronasal type-1 receptor</fullName>
    </recommendedName>
</protein>
<keyword evidence="6 11" id="KW-1133">Transmembrane helix</keyword>
<keyword evidence="4 11" id="KW-0589">Pheromone response</keyword>
<reference evidence="13" key="1">
    <citation type="journal article" date="2022" name="bioRxiv">
        <title>Sequencing and chromosome-scale assembly of the giantPleurodeles waltlgenome.</title>
        <authorList>
            <person name="Brown T."/>
            <person name="Elewa A."/>
            <person name="Iarovenko S."/>
            <person name="Subramanian E."/>
            <person name="Araus A.J."/>
            <person name="Petzold A."/>
            <person name="Susuki M."/>
            <person name="Suzuki K.-i.T."/>
            <person name="Hayashi T."/>
            <person name="Toyoda A."/>
            <person name="Oliveira C."/>
            <person name="Osipova E."/>
            <person name="Leigh N.D."/>
            <person name="Simon A."/>
            <person name="Yun M.H."/>
        </authorList>
    </citation>
    <scope>NUCLEOTIDE SEQUENCE</scope>
    <source>
        <strain evidence="13">20211129_DDA</strain>
        <tissue evidence="13">Liver</tissue>
    </source>
</reference>